<dbReference type="EMBL" id="MAGO01000003">
    <property type="protein sequence ID" value="OCC15941.1"/>
    <property type="molecule type" value="Genomic_DNA"/>
</dbReference>
<gene>
    <name evidence="1" type="ORF">DBT_0866</name>
</gene>
<organism evidence="1 2">
    <name type="scientific">Dissulfuribacter thermophilus</name>
    <dbReference type="NCBI Taxonomy" id="1156395"/>
    <lineage>
        <taxon>Bacteria</taxon>
        <taxon>Pseudomonadati</taxon>
        <taxon>Thermodesulfobacteriota</taxon>
        <taxon>Dissulfuribacteria</taxon>
        <taxon>Dissulfuribacterales</taxon>
        <taxon>Dissulfuribacteraceae</taxon>
        <taxon>Dissulfuribacter</taxon>
    </lineage>
</organism>
<comment type="caution">
    <text evidence="1">The sequence shown here is derived from an EMBL/GenBank/DDBJ whole genome shotgun (WGS) entry which is preliminary data.</text>
</comment>
<dbReference type="AlphaFoldDB" id="A0A1B9F845"/>
<protein>
    <submittedName>
        <fullName evidence="1">Uncharacterized protein</fullName>
    </submittedName>
</protein>
<accession>A0A1B9F845</accession>
<evidence type="ECO:0000313" key="2">
    <source>
        <dbReference type="Proteomes" id="UP000093080"/>
    </source>
</evidence>
<name>A0A1B9F845_9BACT</name>
<dbReference type="Proteomes" id="UP000093080">
    <property type="component" value="Unassembled WGS sequence"/>
</dbReference>
<sequence length="47" mass="5889">MPFYKRREIEFCEKVEIVIFNKTRIIIPDYAARKFAEDARRRVRRRT</sequence>
<evidence type="ECO:0000313" key="1">
    <source>
        <dbReference type="EMBL" id="OCC15941.1"/>
    </source>
</evidence>
<reference evidence="1 2" key="1">
    <citation type="submission" date="2016-06" db="EMBL/GenBank/DDBJ databases">
        <title>Respiratory ammonification of nitrate coupled to the oxidation of elemental sulfur in deep-sea autotrophic thermophilic bacteria.</title>
        <authorList>
            <person name="Slobodkina G.B."/>
            <person name="Mardanov A.V."/>
            <person name="Ravin N.V."/>
            <person name="Frolova A.A."/>
            <person name="Viryasiv M.B."/>
            <person name="Chernyh N.A."/>
            <person name="Bonch-Osmolovskaya E.A."/>
            <person name="Slobodkin A.I."/>
        </authorList>
    </citation>
    <scope>NUCLEOTIDE SEQUENCE [LARGE SCALE GENOMIC DNA]</scope>
    <source>
        <strain evidence="1 2">S69</strain>
    </source>
</reference>
<keyword evidence="2" id="KW-1185">Reference proteome</keyword>
<proteinExistence type="predicted"/>